<dbReference type="AlphaFoldDB" id="A0AA94L0B4"/>
<name>A0AA94L0B4_9MICO</name>
<dbReference type="Proteomes" id="UP000198506">
    <property type="component" value="Unassembled WGS sequence"/>
</dbReference>
<reference evidence="1 2" key="1">
    <citation type="submission" date="2016-10" db="EMBL/GenBank/DDBJ databases">
        <authorList>
            <person name="Varghese N."/>
            <person name="Submissions S."/>
        </authorList>
    </citation>
    <scope>NUCLEOTIDE SEQUENCE [LARGE SCALE GENOMIC DNA]</scope>
    <source>
        <strain evidence="1 2">IAM 15147</strain>
    </source>
</reference>
<keyword evidence="2" id="KW-1185">Reference proteome</keyword>
<sequence>MRYLSVPKLDGTDRSGDQTPIVLFGRDGNGDLLTAGWSAAEKVRRQKLMPDAAAWDLLAIALSVVVADGTTLRSSSPDGWTRQIELEIALSDPDRWSPHADAIATALRFLTTDRWTISFRDGGTIPTPPKKPRYPTSDAVALLSGGLDSLIGAIDLTAAGTTLLAVSQTVRGDAAKQDRFAQRIGGGIDHLQLNHNASTPRGQKETSQRSRSLIFLAFAVLAATATRRHAYGQPVPLYVCENGFIAINPPLTTARVGSLSTRTAHPEFLGRMQSIFDAVGLNVQIKNPYAEKTKGEMLRECLDQDLLSTEAPISTSCGRFQRFNYRHCGRCVPCQIRRASFEAWGRPDPTEYVYDNLAIQDEDHAAFDDVRSVAIALLTIEQDGFDRWLGPTLSSPLIHNRLELRDMLQRGFGELRTVHERYGLV</sequence>
<accession>A0AA94L0B4</accession>
<gene>
    <name evidence="1" type="ORF">SAMN04487783_2245</name>
</gene>
<evidence type="ECO:0000313" key="2">
    <source>
        <dbReference type="Proteomes" id="UP000198506"/>
    </source>
</evidence>
<dbReference type="Gene3D" id="3.40.50.620">
    <property type="entry name" value="HUPs"/>
    <property type="match status" value="1"/>
</dbReference>
<evidence type="ECO:0000313" key="1">
    <source>
        <dbReference type="EMBL" id="SFS16247.1"/>
    </source>
</evidence>
<comment type="caution">
    <text evidence="1">The sequence shown here is derived from an EMBL/GenBank/DDBJ whole genome shotgun (WGS) entry which is preliminary data.</text>
</comment>
<dbReference type="EMBL" id="FOZN01000003">
    <property type="protein sequence ID" value="SFS16247.1"/>
    <property type="molecule type" value="Genomic_DNA"/>
</dbReference>
<dbReference type="RefSeq" id="WP_092918805.1">
    <property type="nucleotide sequence ID" value="NZ_FOZN01000003.1"/>
</dbReference>
<dbReference type="InterPro" id="IPR049676">
    <property type="entry name" value="QatC"/>
</dbReference>
<protein>
    <submittedName>
        <fullName evidence="1">7-cyano-7-deazaguanine synthase (Queuosine biosynthesis)</fullName>
    </submittedName>
</protein>
<dbReference type="NCBIfam" id="NF041925">
    <property type="entry name" value="QatC"/>
    <property type="match status" value="1"/>
</dbReference>
<proteinExistence type="predicted"/>
<dbReference type="SUPFAM" id="SSF52402">
    <property type="entry name" value="Adenine nucleotide alpha hydrolases-like"/>
    <property type="match status" value="1"/>
</dbReference>
<dbReference type="InterPro" id="IPR014729">
    <property type="entry name" value="Rossmann-like_a/b/a_fold"/>
</dbReference>
<organism evidence="1 2">
    <name type="scientific">Agrococcus baldri</name>
    <dbReference type="NCBI Taxonomy" id="153730"/>
    <lineage>
        <taxon>Bacteria</taxon>
        <taxon>Bacillati</taxon>
        <taxon>Actinomycetota</taxon>
        <taxon>Actinomycetes</taxon>
        <taxon>Micrococcales</taxon>
        <taxon>Microbacteriaceae</taxon>
        <taxon>Agrococcus</taxon>
    </lineage>
</organism>